<comment type="similarity">
    <text evidence="3">Belongs to the HAD-like hydrolase superfamily. CbbY/CbbZ/Gph/YieH family.</text>
</comment>
<dbReference type="InterPro" id="IPR006439">
    <property type="entry name" value="HAD-SF_hydro_IA"/>
</dbReference>
<dbReference type="InterPro" id="IPR023198">
    <property type="entry name" value="PGP-like_dom2"/>
</dbReference>
<evidence type="ECO:0000313" key="5">
    <source>
        <dbReference type="EMBL" id="KGF34653.1"/>
    </source>
</evidence>
<dbReference type="SFLD" id="SFLDS00003">
    <property type="entry name" value="Haloacid_Dehalogenase"/>
    <property type="match status" value="1"/>
</dbReference>
<dbReference type="PANTHER" id="PTHR43434">
    <property type="entry name" value="PHOSPHOGLYCOLATE PHOSPHATASE"/>
    <property type="match status" value="1"/>
</dbReference>
<dbReference type="NCBIfam" id="TIGR01509">
    <property type="entry name" value="HAD-SF-IA-v3"/>
    <property type="match status" value="1"/>
</dbReference>
<sequence length="219" mass="24517">MKIKAIILDFDGTLADTQTLITNTMLEVINRLGLEQRSREQCSRMIGLPLKQTFTDLIPMTDEMGDRCVEAYNQVFHENNVPGAVPLFPQVLETVRELHRLGYVLTIASSRSRHSLMSFVETFGLEEIITHVVSANDVTHAKPHPEAVNQTLEHLDIQSGEALVVGDTVYDIKMGQNAGIHTCGVTYGNGTRRQLEEIHTEFIIDDFSQLLQVVKTLEA</sequence>
<dbReference type="FunFam" id="3.40.50.1000:FF:000022">
    <property type="entry name" value="Phosphoglycolate phosphatase"/>
    <property type="match status" value="1"/>
</dbReference>
<accession>A0A095ZIW9</accession>
<reference evidence="5 6" key="1">
    <citation type="submission" date="2014-07" db="EMBL/GenBank/DDBJ databases">
        <authorList>
            <person name="McCorrison J."/>
            <person name="Sanka R."/>
            <person name="Torralba M."/>
            <person name="Gillis M."/>
            <person name="Haft D.H."/>
            <person name="Methe B."/>
            <person name="Sutton G."/>
            <person name="Nelson K.E."/>
        </authorList>
    </citation>
    <scope>NUCLEOTIDE SEQUENCE [LARGE SCALE GENOMIC DNA]</scope>
    <source>
        <strain evidence="5 6">DNF00853</strain>
    </source>
</reference>
<dbReference type="EC" id="3.1.3.18" evidence="4"/>
<evidence type="ECO:0000256" key="2">
    <source>
        <dbReference type="ARBA" id="ARBA00004818"/>
    </source>
</evidence>
<dbReference type="SFLD" id="SFLDG01129">
    <property type="entry name" value="C1.5:_HAD__Beta-PGM__Phosphata"/>
    <property type="match status" value="1"/>
</dbReference>
<dbReference type="EMBL" id="JRNN01000066">
    <property type="protein sequence ID" value="KGF34653.1"/>
    <property type="molecule type" value="Genomic_DNA"/>
</dbReference>
<dbReference type="InterPro" id="IPR050155">
    <property type="entry name" value="HAD-like_hydrolase_sf"/>
</dbReference>
<dbReference type="InterPro" id="IPR036412">
    <property type="entry name" value="HAD-like_sf"/>
</dbReference>
<dbReference type="PANTHER" id="PTHR43434:SF1">
    <property type="entry name" value="PHOSPHOGLYCOLATE PHOSPHATASE"/>
    <property type="match status" value="1"/>
</dbReference>
<proteinExistence type="inferred from homology"/>
<protein>
    <recommendedName>
        <fullName evidence="4">phosphoglycolate phosphatase</fullName>
        <ecNumber evidence="4">3.1.3.18</ecNumber>
    </recommendedName>
</protein>
<evidence type="ECO:0000256" key="3">
    <source>
        <dbReference type="ARBA" id="ARBA00006171"/>
    </source>
</evidence>
<dbReference type="SFLD" id="SFLDG01135">
    <property type="entry name" value="C1.5.6:_HAD__Beta-PGM__Phospha"/>
    <property type="match status" value="1"/>
</dbReference>
<dbReference type="InterPro" id="IPR041492">
    <property type="entry name" value="HAD_2"/>
</dbReference>
<dbReference type="GO" id="GO:0005829">
    <property type="term" value="C:cytosol"/>
    <property type="evidence" value="ECO:0007669"/>
    <property type="project" value="TreeGrafter"/>
</dbReference>
<name>A0A095ZIW9_9BACT</name>
<comment type="caution">
    <text evidence="5">The sequence shown here is derived from an EMBL/GenBank/DDBJ whole genome shotgun (WGS) entry which is preliminary data.</text>
</comment>
<dbReference type="AlphaFoldDB" id="A0A095ZIW9"/>
<evidence type="ECO:0000256" key="1">
    <source>
        <dbReference type="ARBA" id="ARBA00000830"/>
    </source>
</evidence>
<organism evidence="5 6">
    <name type="scientific">Hoylesella buccalis DNF00853</name>
    <dbReference type="NCBI Taxonomy" id="1401074"/>
    <lineage>
        <taxon>Bacteria</taxon>
        <taxon>Pseudomonadati</taxon>
        <taxon>Bacteroidota</taxon>
        <taxon>Bacteroidia</taxon>
        <taxon>Bacteroidales</taxon>
        <taxon>Prevotellaceae</taxon>
        <taxon>Hoylesella</taxon>
    </lineage>
</organism>
<comment type="catalytic activity">
    <reaction evidence="1">
        <text>2-phosphoglycolate + H2O = glycolate + phosphate</text>
        <dbReference type="Rhea" id="RHEA:14369"/>
        <dbReference type="ChEBI" id="CHEBI:15377"/>
        <dbReference type="ChEBI" id="CHEBI:29805"/>
        <dbReference type="ChEBI" id="CHEBI:43474"/>
        <dbReference type="ChEBI" id="CHEBI:58033"/>
        <dbReference type="EC" id="3.1.3.18"/>
    </reaction>
</comment>
<dbReference type="NCBIfam" id="TIGR01549">
    <property type="entry name" value="HAD-SF-IA-v1"/>
    <property type="match status" value="1"/>
</dbReference>
<comment type="pathway">
    <text evidence="2">Organic acid metabolism; glycolate biosynthesis; glycolate from 2-phosphoglycolate: step 1/1.</text>
</comment>
<dbReference type="Pfam" id="PF13419">
    <property type="entry name" value="HAD_2"/>
    <property type="match status" value="1"/>
</dbReference>
<dbReference type="Proteomes" id="UP000029556">
    <property type="component" value="Unassembled WGS sequence"/>
</dbReference>
<dbReference type="GO" id="GO:0008967">
    <property type="term" value="F:phosphoglycolate phosphatase activity"/>
    <property type="evidence" value="ECO:0007669"/>
    <property type="project" value="UniProtKB-EC"/>
</dbReference>
<dbReference type="OrthoDB" id="1315649at2"/>
<dbReference type="GO" id="GO:0006281">
    <property type="term" value="P:DNA repair"/>
    <property type="evidence" value="ECO:0007669"/>
    <property type="project" value="TreeGrafter"/>
</dbReference>
<evidence type="ECO:0000313" key="6">
    <source>
        <dbReference type="Proteomes" id="UP000029556"/>
    </source>
</evidence>
<evidence type="ECO:0000256" key="4">
    <source>
        <dbReference type="ARBA" id="ARBA00013078"/>
    </source>
</evidence>
<dbReference type="Gene3D" id="1.10.150.240">
    <property type="entry name" value="Putative phosphatase, domain 2"/>
    <property type="match status" value="1"/>
</dbReference>
<gene>
    <name evidence="5" type="ORF">HMPREF2137_07680</name>
</gene>
<dbReference type="SUPFAM" id="SSF56784">
    <property type="entry name" value="HAD-like"/>
    <property type="match status" value="1"/>
</dbReference>
<dbReference type="RefSeq" id="WP_036873155.1">
    <property type="nucleotide sequence ID" value="NZ_JRNN01000066.1"/>
</dbReference>
<dbReference type="InterPro" id="IPR023214">
    <property type="entry name" value="HAD_sf"/>
</dbReference>
<dbReference type="Gene3D" id="3.40.50.1000">
    <property type="entry name" value="HAD superfamily/HAD-like"/>
    <property type="match status" value="1"/>
</dbReference>